<evidence type="ECO:0000313" key="2">
    <source>
        <dbReference type="EMBL" id="KAF5733250.1"/>
    </source>
</evidence>
<comment type="subcellular location">
    <subcellularLocation>
        <location evidence="1">Membrane</location>
        <topology evidence="1">Multi-pass membrane protein</topology>
    </subcellularLocation>
</comment>
<sequence>MKETYIITAESVADVDAQEVLGYVIYNDRRHIKLPYPLQGFDTNVTGKSFHNGRFVQRLRNIAASLPNITLEQGTVKSLLKENGIVKGVEYKTRNGQEMTAYASLTSTCDGCFLRLWNSLCNAKEIYKFLFYEL</sequence>
<protein>
    <recommendedName>
        <fullName evidence="1">Squalene monooxygenase</fullName>
        <ecNumber evidence="1">1.14.14.17</ecNumber>
    </recommendedName>
</protein>
<organism evidence="2 3">
    <name type="scientific">Tripterygium wilfordii</name>
    <name type="common">Thunder God vine</name>
    <dbReference type="NCBI Taxonomy" id="458696"/>
    <lineage>
        <taxon>Eukaryota</taxon>
        <taxon>Viridiplantae</taxon>
        <taxon>Streptophyta</taxon>
        <taxon>Embryophyta</taxon>
        <taxon>Tracheophyta</taxon>
        <taxon>Spermatophyta</taxon>
        <taxon>Magnoliopsida</taxon>
        <taxon>eudicotyledons</taxon>
        <taxon>Gunneridae</taxon>
        <taxon>Pentapetalae</taxon>
        <taxon>rosids</taxon>
        <taxon>fabids</taxon>
        <taxon>Celastrales</taxon>
        <taxon>Celastraceae</taxon>
        <taxon>Tripterygium</taxon>
    </lineage>
</organism>
<keyword evidence="1" id="KW-0285">Flavoprotein</keyword>
<dbReference type="AlphaFoldDB" id="A0A7J7CGR7"/>
<keyword evidence="2" id="KW-0503">Monooxygenase</keyword>
<dbReference type="GO" id="GO:0004506">
    <property type="term" value="F:squalene monooxygenase activity"/>
    <property type="evidence" value="ECO:0007669"/>
    <property type="project" value="UniProtKB-UniRule"/>
</dbReference>
<evidence type="ECO:0000313" key="3">
    <source>
        <dbReference type="Proteomes" id="UP000593562"/>
    </source>
</evidence>
<comment type="similarity">
    <text evidence="1">Belongs to the squalene monooxygenase family.</text>
</comment>
<proteinExistence type="inferred from homology"/>
<reference evidence="2 3" key="1">
    <citation type="journal article" date="2020" name="Nat. Commun.">
        <title>Genome of Tripterygium wilfordii and identification of cytochrome P450 involved in triptolide biosynthesis.</title>
        <authorList>
            <person name="Tu L."/>
            <person name="Su P."/>
            <person name="Zhang Z."/>
            <person name="Gao L."/>
            <person name="Wang J."/>
            <person name="Hu T."/>
            <person name="Zhou J."/>
            <person name="Zhang Y."/>
            <person name="Zhao Y."/>
            <person name="Liu Y."/>
            <person name="Song Y."/>
            <person name="Tong Y."/>
            <person name="Lu Y."/>
            <person name="Yang J."/>
            <person name="Xu C."/>
            <person name="Jia M."/>
            <person name="Peters R.J."/>
            <person name="Huang L."/>
            <person name="Gao W."/>
        </authorList>
    </citation>
    <scope>NUCLEOTIDE SEQUENCE [LARGE SCALE GENOMIC DNA]</scope>
    <source>
        <strain evidence="3">cv. XIE 37</strain>
        <tissue evidence="2">Leaf</tissue>
    </source>
</reference>
<keyword evidence="1" id="KW-0274">FAD</keyword>
<keyword evidence="3" id="KW-1185">Reference proteome</keyword>
<accession>A0A7J7CGR7</accession>
<dbReference type="SUPFAM" id="SSF51905">
    <property type="entry name" value="FAD/NAD(P)-binding domain"/>
    <property type="match status" value="1"/>
</dbReference>
<dbReference type="EMBL" id="JAAARO010000017">
    <property type="protein sequence ID" value="KAF5733250.1"/>
    <property type="molecule type" value="Genomic_DNA"/>
</dbReference>
<dbReference type="GO" id="GO:0016126">
    <property type="term" value="P:sterol biosynthetic process"/>
    <property type="evidence" value="ECO:0007669"/>
    <property type="project" value="UniProtKB-UniRule"/>
</dbReference>
<dbReference type="InterPro" id="IPR036188">
    <property type="entry name" value="FAD/NAD-bd_sf"/>
</dbReference>
<dbReference type="UniPathway" id="UPA00767">
    <property type="reaction ID" value="UER00752"/>
</dbReference>
<comment type="function">
    <text evidence="1">Catalyzes the stereospecific oxidation of squalene to (S)-2,3-epoxysqualene, and is considered to be a rate-limiting enzyme in steroid biosynthesis.</text>
</comment>
<dbReference type="GO" id="GO:0016020">
    <property type="term" value="C:membrane"/>
    <property type="evidence" value="ECO:0007669"/>
    <property type="project" value="UniProtKB-SubCell"/>
</dbReference>
<comment type="caution">
    <text evidence="2">The sequence shown here is derived from an EMBL/GenBank/DDBJ whole genome shotgun (WGS) entry which is preliminary data.</text>
</comment>
<gene>
    <name evidence="2" type="ORF">HS088_TW17G00792</name>
</gene>
<comment type="catalytic activity">
    <reaction evidence="1">
        <text>squalene + reduced [NADPH--hemoprotein reductase] + O2 = (S)-2,3-epoxysqualene + oxidized [NADPH--hemoprotein reductase] + H2O + H(+)</text>
        <dbReference type="Rhea" id="RHEA:25282"/>
        <dbReference type="Rhea" id="RHEA-COMP:11964"/>
        <dbReference type="Rhea" id="RHEA-COMP:11965"/>
        <dbReference type="ChEBI" id="CHEBI:15377"/>
        <dbReference type="ChEBI" id="CHEBI:15378"/>
        <dbReference type="ChEBI" id="CHEBI:15379"/>
        <dbReference type="ChEBI" id="CHEBI:15440"/>
        <dbReference type="ChEBI" id="CHEBI:15441"/>
        <dbReference type="ChEBI" id="CHEBI:57618"/>
        <dbReference type="ChEBI" id="CHEBI:58210"/>
        <dbReference type="EC" id="1.14.14.17"/>
    </reaction>
</comment>
<dbReference type="InParanoid" id="A0A7J7CGR7"/>
<dbReference type="InterPro" id="IPR040125">
    <property type="entry name" value="Squalene_monox"/>
</dbReference>
<dbReference type="EC" id="1.14.14.17" evidence="1"/>
<name>A0A7J7CGR7_TRIWF</name>
<keyword evidence="1" id="KW-0560">Oxidoreductase</keyword>
<dbReference type="PANTHER" id="PTHR10835">
    <property type="entry name" value="SQUALENE MONOOXYGENASE"/>
    <property type="match status" value="1"/>
</dbReference>
<dbReference type="Proteomes" id="UP000593562">
    <property type="component" value="Unassembled WGS sequence"/>
</dbReference>
<dbReference type="GO" id="GO:0005783">
    <property type="term" value="C:endoplasmic reticulum"/>
    <property type="evidence" value="ECO:0007669"/>
    <property type="project" value="TreeGrafter"/>
</dbReference>
<comment type="cofactor">
    <cofactor evidence="1">
        <name>FAD</name>
        <dbReference type="ChEBI" id="CHEBI:57692"/>
    </cofactor>
</comment>
<dbReference type="GO" id="GO:0050660">
    <property type="term" value="F:flavin adenine dinucleotide binding"/>
    <property type="evidence" value="ECO:0007669"/>
    <property type="project" value="UniProtKB-UniRule"/>
</dbReference>
<evidence type="ECO:0000256" key="1">
    <source>
        <dbReference type="RuleBase" id="RU367121"/>
    </source>
</evidence>
<dbReference type="PANTHER" id="PTHR10835:SF15">
    <property type="entry name" value="SQUALENE EPOXIDASE 2, MITOCHONDRIAL"/>
    <property type="match status" value="1"/>
</dbReference>